<keyword evidence="2" id="KW-1003">Cell membrane</keyword>
<dbReference type="InterPro" id="IPR055401">
    <property type="entry name" value="CEMIP_beta-hel_dom"/>
</dbReference>
<keyword evidence="2" id="KW-0472">Membrane</keyword>
<evidence type="ECO:0000256" key="3">
    <source>
        <dbReference type="ARBA" id="ARBA00022729"/>
    </source>
</evidence>
<dbReference type="InterPro" id="IPR019316">
    <property type="entry name" value="G8_domain"/>
</dbReference>
<organism evidence="7 8">
    <name type="scientific">Natrinema salaciae</name>
    <dbReference type="NCBI Taxonomy" id="1186196"/>
    <lineage>
        <taxon>Archaea</taxon>
        <taxon>Methanobacteriati</taxon>
        <taxon>Methanobacteriota</taxon>
        <taxon>Stenosarchaea group</taxon>
        <taxon>Halobacteria</taxon>
        <taxon>Halobacteriales</taxon>
        <taxon>Natrialbaceae</taxon>
        <taxon>Natrinema</taxon>
    </lineage>
</organism>
<keyword evidence="4" id="KW-0325">Glycoprotein</keyword>
<dbReference type="PROSITE" id="PS51484">
    <property type="entry name" value="G8"/>
    <property type="match status" value="1"/>
</dbReference>
<dbReference type="InterPro" id="IPR011050">
    <property type="entry name" value="Pectin_lyase_fold/virulence"/>
</dbReference>
<evidence type="ECO:0000313" key="7">
    <source>
        <dbReference type="EMBL" id="SEQ45974.1"/>
    </source>
</evidence>
<dbReference type="OrthoDB" id="289651at2157"/>
<evidence type="ECO:0000256" key="4">
    <source>
        <dbReference type="ARBA" id="ARBA00023180"/>
    </source>
</evidence>
<dbReference type="PANTHER" id="PTHR46769">
    <property type="entry name" value="POLYCYSTIC KIDNEY AND HEPATIC DISEASE 1 (AUTOSOMAL RECESSIVE)-LIKE 1"/>
    <property type="match status" value="1"/>
</dbReference>
<dbReference type="PANTHER" id="PTHR46769:SF2">
    <property type="entry name" value="FIBROCYSTIN-L ISOFORM 2 PRECURSOR-RELATED"/>
    <property type="match status" value="1"/>
</dbReference>
<comment type="subcellular location">
    <subcellularLocation>
        <location evidence="1">Cell membrane</location>
    </subcellularLocation>
</comment>
<dbReference type="EMBL" id="FOFD01000002">
    <property type="protein sequence ID" value="SEQ45974.1"/>
    <property type="molecule type" value="Genomic_DNA"/>
</dbReference>
<sequence length="924" mass="99816">MTDGDDASDRDGATERRTLLKGIGLGAVGTGTLGAGLRYRGRLLGAAESAETASVAELVPESEVTHRATGGRWTAASAWEDDVPDDGADVQIPAETTVTVDHESDARLRTIRIDGTLRFDPTADTHLAADTIVVMGSGRLEAGTADEPIGGDPEGGSAAITFTDRAPIDTDWDPDRHSRGLLALEGATVRMHGAETTPFTALAEPPERGDAALRLAERPTGWHAGDRLVVAGVNPDRDEDERVTVAGIDGSTVELEASLEYDHVPPRDDLETYVAHLERPIRFQSETDRIPRRGHVMFMSRDVTVRGVEFRELGRTDKSRPVTNPDNGVPPEDAEPNPKARYACHFHRTGTETDRDPAVVDGCVVQGSPGWGFVNHRSYVHFTNNVSYRVFGSGFVAEVGTETGRFEGNFALRSRGTGRLTDHRQFHEDREGAIDDFGHGGYGFWFQGPAVAVEDNVAAGHRHFGFVYWTRAKPDATVPANEIGGVTGVRANLPLEHVDGQPELKRSDRVEDGMVPSSYVALRSFRNNTVFASGGGLDVSRHQFGNHHDRVEEYSVVEDFTAYNIGGLTSAWGSLRVPNHGGGQGGANGISIRYSANVALRDVRLIAGDGDARGVGINRNHAPVNVRLEGGEIAGWTVGVRAPSRGECPIRGVAFDNWIDVQTVDGMDRKWTPARRIEIDDCSFEDGGREQVHAGAHLERDLYALFRPDGGVSVDGDELAAPVQAPAFEPYPTDDDLAAVEPSGDALSELTDVDPAALVGESNRALHEAYGISAGGTLATATTASRPTSEDGIVARVVSARGSISQRGRLRRGERSYVYDETAFRAVPGTYAGLEYVRPEREDHQGERRSFLGLELTAPATVYVAYDDEVDPPTWLADWTDTGDTLGTDDGTRRIYAREFDAGTAWLGGCPNTHRMYTPFVEPV</sequence>
<accession>A0A1H9G7D7</accession>
<keyword evidence="8" id="KW-1185">Reference proteome</keyword>
<dbReference type="Pfam" id="PF24606">
    <property type="entry name" value="CEMIP_beta-hel"/>
    <property type="match status" value="1"/>
</dbReference>
<proteinExistence type="predicted"/>
<reference evidence="8" key="1">
    <citation type="submission" date="2016-10" db="EMBL/GenBank/DDBJ databases">
        <authorList>
            <person name="Varghese N."/>
            <person name="Submissions S."/>
        </authorList>
    </citation>
    <scope>NUCLEOTIDE SEQUENCE [LARGE SCALE GENOMIC DNA]</scope>
    <source>
        <strain evidence="8">DSM 25055</strain>
    </source>
</reference>
<dbReference type="Proteomes" id="UP000199114">
    <property type="component" value="Unassembled WGS sequence"/>
</dbReference>
<protein>
    <submittedName>
        <fullName evidence="7">G8 domain-containing protein</fullName>
    </submittedName>
</protein>
<evidence type="ECO:0000259" key="6">
    <source>
        <dbReference type="PROSITE" id="PS51484"/>
    </source>
</evidence>
<keyword evidence="3" id="KW-0732">Signal</keyword>
<evidence type="ECO:0000313" key="8">
    <source>
        <dbReference type="Proteomes" id="UP000199114"/>
    </source>
</evidence>
<gene>
    <name evidence="7" type="ORF">SAMN04489841_1800</name>
</gene>
<dbReference type="SUPFAM" id="SSF51126">
    <property type="entry name" value="Pectin lyase-like"/>
    <property type="match status" value="1"/>
</dbReference>
<dbReference type="InterPro" id="IPR052387">
    <property type="entry name" value="Fibrocystin"/>
</dbReference>
<dbReference type="GO" id="GO:0005886">
    <property type="term" value="C:plasma membrane"/>
    <property type="evidence" value="ECO:0007669"/>
    <property type="project" value="UniProtKB-SubCell"/>
</dbReference>
<evidence type="ECO:0000256" key="5">
    <source>
        <dbReference type="SAM" id="MobiDB-lite"/>
    </source>
</evidence>
<dbReference type="AlphaFoldDB" id="A0A1H9G7D7"/>
<dbReference type="Pfam" id="PF10162">
    <property type="entry name" value="G8"/>
    <property type="match status" value="1"/>
</dbReference>
<feature type="domain" description="G8" evidence="6">
    <location>
        <begin position="77"/>
        <end position="204"/>
    </location>
</feature>
<evidence type="ECO:0000256" key="2">
    <source>
        <dbReference type="ARBA" id="ARBA00022475"/>
    </source>
</evidence>
<name>A0A1H9G7D7_9EURY</name>
<feature type="region of interest" description="Disordered" evidence="5">
    <location>
        <begin position="312"/>
        <end position="339"/>
    </location>
</feature>
<dbReference type="RefSeq" id="WP_175480086.1">
    <property type="nucleotide sequence ID" value="NZ_FOFD01000002.1"/>
</dbReference>
<dbReference type="SMART" id="SM01225">
    <property type="entry name" value="G8"/>
    <property type="match status" value="1"/>
</dbReference>
<evidence type="ECO:0000256" key="1">
    <source>
        <dbReference type="ARBA" id="ARBA00004236"/>
    </source>
</evidence>